<evidence type="ECO:0000313" key="5">
    <source>
        <dbReference type="RefSeq" id="XP_002732961.1"/>
    </source>
</evidence>
<dbReference type="InterPro" id="IPR042410">
    <property type="entry name" value="WBSCR13"/>
</dbReference>
<evidence type="ECO:0000256" key="2">
    <source>
        <dbReference type="ARBA" id="ARBA00022737"/>
    </source>
</evidence>
<keyword evidence="4" id="KW-1185">Reference proteome</keyword>
<keyword evidence="1 3" id="KW-0853">WD repeat</keyword>
<feature type="repeat" description="WD" evidence="3">
    <location>
        <begin position="1"/>
        <end position="33"/>
    </location>
</feature>
<dbReference type="PROSITE" id="PS50082">
    <property type="entry name" value="WD_REPEATS_2"/>
    <property type="match status" value="2"/>
</dbReference>
<protein>
    <submittedName>
        <fullName evidence="5">Transducin beta-like protein 2-like</fullName>
    </submittedName>
</protein>
<feature type="non-terminal residue" evidence="5">
    <location>
        <position position="1"/>
    </location>
</feature>
<reference evidence="5" key="1">
    <citation type="submission" date="2025-08" db="UniProtKB">
        <authorList>
            <consortium name="RefSeq"/>
        </authorList>
    </citation>
    <scope>IDENTIFICATION</scope>
    <source>
        <tissue evidence="5">Testes</tissue>
    </source>
</reference>
<dbReference type="SUPFAM" id="SSF50978">
    <property type="entry name" value="WD40 repeat-like"/>
    <property type="match status" value="1"/>
</dbReference>
<dbReference type="PANTHER" id="PTHR44321">
    <property type="entry name" value="TRANSDUCIN BETA-LIKE PROTEIN 2"/>
    <property type="match status" value="1"/>
</dbReference>
<keyword evidence="2" id="KW-0677">Repeat</keyword>
<dbReference type="PROSITE" id="PS50294">
    <property type="entry name" value="WD_REPEATS_REGION"/>
    <property type="match status" value="2"/>
</dbReference>
<dbReference type="InterPro" id="IPR036322">
    <property type="entry name" value="WD40_repeat_dom_sf"/>
</dbReference>
<dbReference type="GeneID" id="100368929"/>
<dbReference type="Proteomes" id="UP000694865">
    <property type="component" value="Unplaced"/>
</dbReference>
<dbReference type="RefSeq" id="XP_002732961.1">
    <property type="nucleotide sequence ID" value="XM_002732915.1"/>
</dbReference>
<gene>
    <name evidence="5" type="primary">LOC100368929</name>
</gene>
<feature type="repeat" description="WD" evidence="3">
    <location>
        <begin position="90"/>
        <end position="122"/>
    </location>
</feature>
<dbReference type="InterPro" id="IPR015943">
    <property type="entry name" value="WD40/YVTN_repeat-like_dom_sf"/>
</dbReference>
<evidence type="ECO:0000256" key="1">
    <source>
        <dbReference type="ARBA" id="ARBA00022574"/>
    </source>
</evidence>
<dbReference type="PANTHER" id="PTHR44321:SF1">
    <property type="entry name" value="TRANSDUCIN BETA-LIKE PROTEIN 2"/>
    <property type="match status" value="1"/>
</dbReference>
<name>A0ABM0GM46_SACKO</name>
<sequence>RNERDIINIGIASNGKYMMTASADTTILIWDLKGEIIATINTNQMTNNYVAVSPCGRFVGSCGFTPDVKIWEVVFTKTGEFKEVKRAMDLKGHKASVYHFAFSLDSTRMVTISKDGTWKIWDTNVEYQRNQDPYLLHTGNYDYNGPCKCAIAPDGLSVAIATGYDVSLYDATSGEEEETFNDVHTEPISALAISPSGKYLVTAGDKHLKVLHNVAGYKASIADMEDKKKKSTTSAAMKERLNQMIKEYT</sequence>
<evidence type="ECO:0000256" key="3">
    <source>
        <dbReference type="PROSITE-ProRule" id="PRU00221"/>
    </source>
</evidence>
<organism evidence="4 5">
    <name type="scientific">Saccoglossus kowalevskii</name>
    <name type="common">Acorn worm</name>
    <dbReference type="NCBI Taxonomy" id="10224"/>
    <lineage>
        <taxon>Eukaryota</taxon>
        <taxon>Metazoa</taxon>
        <taxon>Hemichordata</taxon>
        <taxon>Enteropneusta</taxon>
        <taxon>Harrimaniidae</taxon>
        <taxon>Saccoglossus</taxon>
    </lineage>
</organism>
<dbReference type="InterPro" id="IPR019775">
    <property type="entry name" value="WD40_repeat_CS"/>
</dbReference>
<dbReference type="SMART" id="SM00320">
    <property type="entry name" value="WD40"/>
    <property type="match status" value="4"/>
</dbReference>
<dbReference type="InterPro" id="IPR001680">
    <property type="entry name" value="WD40_rpt"/>
</dbReference>
<dbReference type="Gene3D" id="2.130.10.10">
    <property type="entry name" value="YVTN repeat-like/Quinoprotein amine dehydrogenase"/>
    <property type="match status" value="1"/>
</dbReference>
<accession>A0ABM0GM46</accession>
<evidence type="ECO:0000313" key="4">
    <source>
        <dbReference type="Proteomes" id="UP000694865"/>
    </source>
</evidence>
<proteinExistence type="predicted"/>
<dbReference type="Pfam" id="PF00400">
    <property type="entry name" value="WD40"/>
    <property type="match status" value="3"/>
</dbReference>
<feature type="non-terminal residue" evidence="5">
    <location>
        <position position="249"/>
    </location>
</feature>
<dbReference type="PROSITE" id="PS00678">
    <property type="entry name" value="WD_REPEATS_1"/>
    <property type="match status" value="1"/>
</dbReference>